<gene>
    <name evidence="2" type="ORF">NTEN_LOCUS22627</name>
</gene>
<feature type="region of interest" description="Disordered" evidence="1">
    <location>
        <begin position="28"/>
        <end position="65"/>
    </location>
</feature>
<feature type="compositionally biased region" description="Basic and acidic residues" evidence="1">
    <location>
        <begin position="55"/>
        <end position="65"/>
    </location>
</feature>
<name>A0A6H5HPP7_9HEMI</name>
<proteinExistence type="predicted"/>
<reference evidence="2 3" key="1">
    <citation type="submission" date="2020-02" db="EMBL/GenBank/DDBJ databases">
        <authorList>
            <person name="Ferguson B K."/>
        </authorList>
    </citation>
    <scope>NUCLEOTIDE SEQUENCE [LARGE SCALE GENOMIC DNA]</scope>
</reference>
<organism evidence="2 3">
    <name type="scientific">Nesidiocoris tenuis</name>
    <dbReference type="NCBI Taxonomy" id="355587"/>
    <lineage>
        <taxon>Eukaryota</taxon>
        <taxon>Metazoa</taxon>
        <taxon>Ecdysozoa</taxon>
        <taxon>Arthropoda</taxon>
        <taxon>Hexapoda</taxon>
        <taxon>Insecta</taxon>
        <taxon>Pterygota</taxon>
        <taxon>Neoptera</taxon>
        <taxon>Paraneoptera</taxon>
        <taxon>Hemiptera</taxon>
        <taxon>Heteroptera</taxon>
        <taxon>Panheteroptera</taxon>
        <taxon>Cimicomorpha</taxon>
        <taxon>Miridae</taxon>
        <taxon>Dicyphina</taxon>
        <taxon>Nesidiocoris</taxon>
    </lineage>
</organism>
<keyword evidence="3" id="KW-1185">Reference proteome</keyword>
<evidence type="ECO:0000256" key="1">
    <source>
        <dbReference type="SAM" id="MobiDB-lite"/>
    </source>
</evidence>
<dbReference type="Proteomes" id="UP000479000">
    <property type="component" value="Unassembled WGS sequence"/>
</dbReference>
<dbReference type="AlphaFoldDB" id="A0A6H5HPP7"/>
<protein>
    <submittedName>
        <fullName evidence="2">Uncharacterized protein</fullName>
    </submittedName>
</protein>
<feature type="non-terminal residue" evidence="2">
    <location>
        <position position="1"/>
    </location>
</feature>
<evidence type="ECO:0000313" key="3">
    <source>
        <dbReference type="Proteomes" id="UP000479000"/>
    </source>
</evidence>
<evidence type="ECO:0000313" key="2">
    <source>
        <dbReference type="EMBL" id="CAB0018914.1"/>
    </source>
</evidence>
<dbReference type="EMBL" id="CADCXU010033491">
    <property type="protein sequence ID" value="CAB0018914.1"/>
    <property type="molecule type" value="Genomic_DNA"/>
</dbReference>
<accession>A0A6H5HPP7</accession>
<sequence length="65" mass="7087">NSTNGSTRNRPPSASRSVVRHSVALAGRSSRNVRHSAIRGSGWTRPPMAQTAGRRRFDCRITRAG</sequence>